<feature type="region of interest" description="Disordered" evidence="1">
    <location>
        <begin position="657"/>
        <end position="729"/>
    </location>
</feature>
<evidence type="ECO:0000313" key="4">
    <source>
        <dbReference type="Proteomes" id="UP001321760"/>
    </source>
</evidence>
<accession>A0AAV9GFY4</accession>
<feature type="compositionally biased region" description="Polar residues" evidence="1">
    <location>
        <begin position="689"/>
        <end position="702"/>
    </location>
</feature>
<dbReference type="Proteomes" id="UP001321760">
    <property type="component" value="Unassembled WGS sequence"/>
</dbReference>
<protein>
    <submittedName>
        <fullName evidence="3">Uncharacterized protein</fullName>
    </submittedName>
</protein>
<dbReference type="AlphaFoldDB" id="A0AAV9GFY4"/>
<keyword evidence="2" id="KW-1133">Transmembrane helix</keyword>
<comment type="caution">
    <text evidence="3">The sequence shown here is derived from an EMBL/GenBank/DDBJ whole genome shotgun (WGS) entry which is preliminary data.</text>
</comment>
<feature type="compositionally biased region" description="Basic and acidic residues" evidence="1">
    <location>
        <begin position="666"/>
        <end position="678"/>
    </location>
</feature>
<proteinExistence type="predicted"/>
<gene>
    <name evidence="3" type="ORF">QBC34DRAFT_145044</name>
</gene>
<reference evidence="3" key="2">
    <citation type="submission" date="2023-05" db="EMBL/GenBank/DDBJ databases">
        <authorList>
            <consortium name="Lawrence Berkeley National Laboratory"/>
            <person name="Steindorff A."/>
            <person name="Hensen N."/>
            <person name="Bonometti L."/>
            <person name="Westerberg I."/>
            <person name="Brannstrom I.O."/>
            <person name="Guillou S."/>
            <person name="Cros-Aarteil S."/>
            <person name="Calhoun S."/>
            <person name="Haridas S."/>
            <person name="Kuo A."/>
            <person name="Mondo S."/>
            <person name="Pangilinan J."/>
            <person name="Riley R."/>
            <person name="Labutti K."/>
            <person name="Andreopoulos B."/>
            <person name="Lipzen A."/>
            <person name="Chen C."/>
            <person name="Yanf M."/>
            <person name="Daum C."/>
            <person name="Ng V."/>
            <person name="Clum A."/>
            <person name="Ohm R."/>
            <person name="Martin F."/>
            <person name="Silar P."/>
            <person name="Natvig D."/>
            <person name="Lalanne C."/>
            <person name="Gautier V."/>
            <person name="Ament-Velasquez S.L."/>
            <person name="Kruys A."/>
            <person name="Hutchinson M.I."/>
            <person name="Powell A.J."/>
            <person name="Barry K."/>
            <person name="Miller A.N."/>
            <person name="Grigoriev I.V."/>
            <person name="Debuchy R."/>
            <person name="Gladieux P."/>
            <person name="Thoren M.H."/>
            <person name="Johannesson H."/>
        </authorList>
    </citation>
    <scope>NUCLEOTIDE SEQUENCE</scope>
    <source>
        <strain evidence="3">PSN243</strain>
    </source>
</reference>
<evidence type="ECO:0000256" key="1">
    <source>
        <dbReference type="SAM" id="MobiDB-lite"/>
    </source>
</evidence>
<keyword evidence="4" id="KW-1185">Reference proteome</keyword>
<evidence type="ECO:0000313" key="3">
    <source>
        <dbReference type="EMBL" id="KAK4446745.1"/>
    </source>
</evidence>
<name>A0AAV9GFY4_9PEZI</name>
<organism evidence="3 4">
    <name type="scientific">Podospora aff. communis PSN243</name>
    <dbReference type="NCBI Taxonomy" id="3040156"/>
    <lineage>
        <taxon>Eukaryota</taxon>
        <taxon>Fungi</taxon>
        <taxon>Dikarya</taxon>
        <taxon>Ascomycota</taxon>
        <taxon>Pezizomycotina</taxon>
        <taxon>Sordariomycetes</taxon>
        <taxon>Sordariomycetidae</taxon>
        <taxon>Sordariales</taxon>
        <taxon>Podosporaceae</taxon>
        <taxon>Podospora</taxon>
    </lineage>
</organism>
<keyword evidence="2" id="KW-0812">Transmembrane</keyword>
<keyword evidence="2" id="KW-0472">Membrane</keyword>
<reference evidence="3" key="1">
    <citation type="journal article" date="2023" name="Mol. Phylogenet. Evol.">
        <title>Genome-scale phylogeny and comparative genomics of the fungal order Sordariales.</title>
        <authorList>
            <person name="Hensen N."/>
            <person name="Bonometti L."/>
            <person name="Westerberg I."/>
            <person name="Brannstrom I.O."/>
            <person name="Guillou S."/>
            <person name="Cros-Aarteil S."/>
            <person name="Calhoun S."/>
            <person name="Haridas S."/>
            <person name="Kuo A."/>
            <person name="Mondo S."/>
            <person name="Pangilinan J."/>
            <person name="Riley R."/>
            <person name="LaButti K."/>
            <person name="Andreopoulos B."/>
            <person name="Lipzen A."/>
            <person name="Chen C."/>
            <person name="Yan M."/>
            <person name="Daum C."/>
            <person name="Ng V."/>
            <person name="Clum A."/>
            <person name="Steindorff A."/>
            <person name="Ohm R.A."/>
            <person name="Martin F."/>
            <person name="Silar P."/>
            <person name="Natvig D.O."/>
            <person name="Lalanne C."/>
            <person name="Gautier V."/>
            <person name="Ament-Velasquez S.L."/>
            <person name="Kruys A."/>
            <person name="Hutchinson M.I."/>
            <person name="Powell A.J."/>
            <person name="Barry K."/>
            <person name="Miller A.N."/>
            <person name="Grigoriev I.V."/>
            <person name="Debuchy R."/>
            <person name="Gladieux P."/>
            <person name="Hiltunen Thoren M."/>
            <person name="Johannesson H."/>
        </authorList>
    </citation>
    <scope>NUCLEOTIDE SEQUENCE</scope>
    <source>
        <strain evidence="3">PSN243</strain>
    </source>
</reference>
<dbReference type="EMBL" id="MU865954">
    <property type="protein sequence ID" value="KAK4446745.1"/>
    <property type="molecule type" value="Genomic_DNA"/>
</dbReference>
<evidence type="ECO:0000256" key="2">
    <source>
        <dbReference type="SAM" id="Phobius"/>
    </source>
</evidence>
<feature type="transmembrane region" description="Helical" evidence="2">
    <location>
        <begin position="6"/>
        <end position="28"/>
    </location>
</feature>
<sequence>MEPEFIVAIAAAVLGGGAFITACLQALLEYLSSSSNKAKCSIAAIGSANKLVKTSWSWSQWKLKVQYPLLNLDAGPIIASTWIAAQSDDISTERRLRQLLKKDPRRAWRCITADDRLTSWDVADQFAVMVRRDKGSETFVKFKDLDWEDSWAFLRYRLRHPLYPVQRPRASWAQLLLALGNRDVKSLFVRLVDGDTVHSNMDTPLQRIKLRHLGQIAFVLGFREVSLDVANRVFRAYSPIASITTEEVQVIGKVLRFEGDVLQLHSLISRCSFHWIIRARSLIAGQLNFGMYGVNGISMPLTTLSNAISHGQTTSEYDRAEREAIIADMRGFSAGPVLREALLLREILEDNPDMQAEMEAEHVRGAPRVQPVVGRSPSHALVAYTPRETFAKAFLSAWFHDDHEKRSLVSHINIPDCLAQWQGITLSRVPTLYAAASFASIHGVILAFPSRAVLHPILPWVRTRAKAFYRRHMETPLFKVSEEFIQSTVEGRLGFSRESSDYLVAQGVGNDPAGVYGWGCTDLKLHFDLIPQKLQTEIIPQPAKWSASIVLARETLELLKGFEISRWAAEVTEKQKASFNMYKALNLIWCQIIILDIAIQFFIKGQWRFEPSGGPELSSGDPLRTEIWGKQEAAVVQSIVKAWRPSHTAADYIHRKAEASPQQPEGRTECATENHDDVAGNGEAAASPSDATETASRSGNQDSELDTEDETTTTPNISSSAAHTNGEEQRQPLVFQEWQLARHLENNENVFPGARTKSTLRKCKFLADMLELRAIFVVALLCLHPDSSDIYLTENEDIEMPMA</sequence>